<feature type="transmembrane region" description="Helical" evidence="1">
    <location>
        <begin position="205"/>
        <end position="223"/>
    </location>
</feature>
<feature type="transmembrane region" description="Helical" evidence="1">
    <location>
        <begin position="305"/>
        <end position="326"/>
    </location>
</feature>
<keyword evidence="1" id="KW-0472">Membrane</keyword>
<keyword evidence="1" id="KW-0812">Transmembrane</keyword>
<proteinExistence type="predicted"/>
<dbReference type="Proteomes" id="UP001595900">
    <property type="component" value="Unassembled WGS sequence"/>
</dbReference>
<feature type="transmembrane region" description="Helical" evidence="1">
    <location>
        <begin position="277"/>
        <end position="299"/>
    </location>
</feature>
<protein>
    <submittedName>
        <fullName evidence="2">Uncharacterized protein</fullName>
    </submittedName>
</protein>
<comment type="caution">
    <text evidence="2">The sequence shown here is derived from an EMBL/GenBank/DDBJ whole genome shotgun (WGS) entry which is preliminary data.</text>
</comment>
<feature type="transmembrane region" description="Helical" evidence="1">
    <location>
        <begin position="79"/>
        <end position="97"/>
    </location>
</feature>
<name>A0ABV8Q3A6_9MICO</name>
<evidence type="ECO:0000256" key="1">
    <source>
        <dbReference type="SAM" id="Phobius"/>
    </source>
</evidence>
<evidence type="ECO:0000313" key="2">
    <source>
        <dbReference type="EMBL" id="MFC4241793.1"/>
    </source>
</evidence>
<keyword evidence="1" id="KW-1133">Transmembrane helix</keyword>
<accession>A0ABV8Q3A6</accession>
<dbReference type="RefSeq" id="WP_390226540.1">
    <property type="nucleotide sequence ID" value="NZ_JBHSCN010000001.1"/>
</dbReference>
<feature type="transmembrane region" description="Helical" evidence="1">
    <location>
        <begin position="117"/>
        <end position="139"/>
    </location>
</feature>
<keyword evidence="3" id="KW-1185">Reference proteome</keyword>
<feature type="transmembrane region" description="Helical" evidence="1">
    <location>
        <begin position="146"/>
        <end position="165"/>
    </location>
</feature>
<feature type="transmembrane region" description="Helical" evidence="1">
    <location>
        <begin position="177"/>
        <end position="193"/>
    </location>
</feature>
<gene>
    <name evidence="2" type="ORF">ACFOYW_00285</name>
</gene>
<dbReference type="EMBL" id="JBHSCN010000001">
    <property type="protein sequence ID" value="MFC4241793.1"/>
    <property type="molecule type" value="Genomic_DNA"/>
</dbReference>
<evidence type="ECO:0000313" key="3">
    <source>
        <dbReference type="Proteomes" id="UP001595900"/>
    </source>
</evidence>
<reference evidence="3" key="1">
    <citation type="journal article" date="2019" name="Int. J. Syst. Evol. Microbiol.">
        <title>The Global Catalogue of Microorganisms (GCM) 10K type strain sequencing project: providing services to taxonomists for standard genome sequencing and annotation.</title>
        <authorList>
            <consortium name="The Broad Institute Genomics Platform"/>
            <consortium name="The Broad Institute Genome Sequencing Center for Infectious Disease"/>
            <person name="Wu L."/>
            <person name="Ma J."/>
        </authorList>
    </citation>
    <scope>NUCLEOTIDE SEQUENCE [LARGE SCALE GENOMIC DNA]</scope>
    <source>
        <strain evidence="3">CGMCC 1.10363</strain>
    </source>
</reference>
<sequence>MSTLMTAGGQLEARYRRLLRWYPDRWRNENEEALLGTLLDIADSEGRDHPRPSEILDLAANGVGARIAAVLPALARERAASFALATGLAWSLLYFLIEDWMPWAPAAHRLAPQPFGVFNSPGVIVTGLWTAAIVLLWAGQVAAARITLLASAGAGIVIVALQSPTPLPTFSYPSPDRPTFVLLAALALVASAGRPRRHWSTLATAGGWGIAISGFILIAHQLDRTAIPQIQWRWWWYDFFGRYLWQAPAVVLMVITATLILAAGVNLAGRRTAAATIVFSLAPWAAAALAAYAITWTGWAPTSRILQRLVVMAVAWAIASAVVLIVSRTRALERGSHGKPDPA</sequence>
<organism evidence="2 3">
    <name type="scientific">Gryllotalpicola reticulitermitis</name>
    <dbReference type="NCBI Taxonomy" id="1184153"/>
    <lineage>
        <taxon>Bacteria</taxon>
        <taxon>Bacillati</taxon>
        <taxon>Actinomycetota</taxon>
        <taxon>Actinomycetes</taxon>
        <taxon>Micrococcales</taxon>
        <taxon>Microbacteriaceae</taxon>
        <taxon>Gryllotalpicola</taxon>
    </lineage>
</organism>
<feature type="transmembrane region" description="Helical" evidence="1">
    <location>
        <begin position="243"/>
        <end position="265"/>
    </location>
</feature>